<gene>
    <name evidence="2" type="ORF">Q0590_18090</name>
</gene>
<comment type="caution">
    <text evidence="2">The sequence shown here is derived from an EMBL/GenBank/DDBJ whole genome shotgun (WGS) entry which is preliminary data.</text>
</comment>
<feature type="domain" description="NAD-dependent epimerase/dehydratase" evidence="1">
    <location>
        <begin position="5"/>
        <end position="167"/>
    </location>
</feature>
<dbReference type="Pfam" id="PF01370">
    <property type="entry name" value="Epimerase"/>
    <property type="match status" value="1"/>
</dbReference>
<dbReference type="RefSeq" id="WP_302038991.1">
    <property type="nucleotide sequence ID" value="NZ_JAUKPO010000010.1"/>
</dbReference>
<reference evidence="2" key="1">
    <citation type="submission" date="2023-07" db="EMBL/GenBank/DDBJ databases">
        <title>The genome sequence of Rhodocytophaga aerolata KACC 12507.</title>
        <authorList>
            <person name="Zhang X."/>
        </authorList>
    </citation>
    <scope>NUCLEOTIDE SEQUENCE</scope>
    <source>
        <strain evidence="2">KACC 12507</strain>
    </source>
</reference>
<dbReference type="InterPro" id="IPR036291">
    <property type="entry name" value="NAD(P)-bd_dom_sf"/>
</dbReference>
<dbReference type="CDD" id="cd08946">
    <property type="entry name" value="SDR_e"/>
    <property type="match status" value="1"/>
</dbReference>
<dbReference type="EMBL" id="JAUKPO010000010">
    <property type="protein sequence ID" value="MDO1448190.1"/>
    <property type="molecule type" value="Genomic_DNA"/>
</dbReference>
<dbReference type="PANTHER" id="PTHR43245">
    <property type="entry name" value="BIFUNCTIONAL POLYMYXIN RESISTANCE PROTEIN ARNA"/>
    <property type="match status" value="1"/>
</dbReference>
<dbReference type="Gene3D" id="3.40.50.720">
    <property type="entry name" value="NAD(P)-binding Rossmann-like Domain"/>
    <property type="match status" value="1"/>
</dbReference>
<evidence type="ECO:0000313" key="3">
    <source>
        <dbReference type="Proteomes" id="UP001168528"/>
    </source>
</evidence>
<keyword evidence="3" id="KW-1185">Reference proteome</keyword>
<proteinExistence type="predicted"/>
<evidence type="ECO:0000259" key="1">
    <source>
        <dbReference type="Pfam" id="PF01370"/>
    </source>
</evidence>
<organism evidence="2 3">
    <name type="scientific">Rhodocytophaga aerolata</name>
    <dbReference type="NCBI Taxonomy" id="455078"/>
    <lineage>
        <taxon>Bacteria</taxon>
        <taxon>Pseudomonadati</taxon>
        <taxon>Bacteroidota</taxon>
        <taxon>Cytophagia</taxon>
        <taxon>Cytophagales</taxon>
        <taxon>Rhodocytophagaceae</taxon>
        <taxon>Rhodocytophaga</taxon>
    </lineage>
</organism>
<protein>
    <submittedName>
        <fullName evidence="2">NAD(P)-dependent oxidoreductase</fullName>
    </submittedName>
</protein>
<dbReference type="PANTHER" id="PTHR43245:SF54">
    <property type="entry name" value="BLL0593 PROTEIN"/>
    <property type="match status" value="1"/>
</dbReference>
<dbReference type="SUPFAM" id="SSF51735">
    <property type="entry name" value="NAD(P)-binding Rossmann-fold domains"/>
    <property type="match status" value="1"/>
</dbReference>
<accession>A0ABT8R7V8</accession>
<dbReference type="Proteomes" id="UP001168528">
    <property type="component" value="Unassembled WGS sequence"/>
</dbReference>
<dbReference type="InterPro" id="IPR001509">
    <property type="entry name" value="Epimerase_deHydtase"/>
</dbReference>
<evidence type="ECO:0000313" key="2">
    <source>
        <dbReference type="EMBL" id="MDO1448190.1"/>
    </source>
</evidence>
<dbReference type="InterPro" id="IPR050177">
    <property type="entry name" value="Lipid_A_modif_metabolic_enz"/>
</dbReference>
<name>A0ABT8R7V8_9BACT</name>
<sequence length="284" mass="32310">MNNLLVTGSSGQLGSTLVKQLRQAAYNVVGIDTVLAETTSHLVDIRDKNQILSITQSVDAIIHTAAMHGKQYELNYPREEFISTNIQGTLHLLDACVVHGIKKFVYTSTTSIYGYAMVHGQEAVWVDESLPPDPRDIYDITKLTAELLCRDYFEKEGIKTTVLRVSRFLPEPPRTTAIHRLYRGLDVRDGAAAHLLALKKTFNTFEVFTISAKSPFQRTDVSLLKTAPEQLLKNHYPEIYQVFVQRNWAFPASIDRVYAIEKAEKLLGYAPQYNFQEYIQMHRE</sequence>